<dbReference type="AlphaFoldDB" id="A0A812P531"/>
<evidence type="ECO:0000259" key="4">
    <source>
        <dbReference type="PROSITE" id="PS50060"/>
    </source>
</evidence>
<name>A0A812P531_9DINO</name>
<reference evidence="6" key="1">
    <citation type="submission" date="2021-02" db="EMBL/GenBank/DDBJ databases">
        <authorList>
            <person name="Dougan E. K."/>
            <person name="Rhodes N."/>
            <person name="Thang M."/>
            <person name="Chan C."/>
        </authorList>
    </citation>
    <scope>NUCLEOTIDE SEQUENCE</scope>
</reference>
<dbReference type="InterPro" id="IPR006026">
    <property type="entry name" value="Peptidase_Metallo"/>
</dbReference>
<keyword evidence="1 2" id="KW-0645">Protease</keyword>
<dbReference type="PROSITE" id="PS51864">
    <property type="entry name" value="ASTACIN"/>
    <property type="match status" value="1"/>
</dbReference>
<dbReference type="Proteomes" id="UP000601435">
    <property type="component" value="Unassembled WGS sequence"/>
</dbReference>
<dbReference type="Gene3D" id="3.40.390.10">
    <property type="entry name" value="Collagenase (Catalytic Domain)"/>
    <property type="match status" value="1"/>
</dbReference>
<accession>A0A812P531</accession>
<keyword evidence="1 2" id="KW-0482">Metalloprotease</keyword>
<evidence type="ECO:0000259" key="5">
    <source>
        <dbReference type="PROSITE" id="PS51864"/>
    </source>
</evidence>
<feature type="region of interest" description="Disordered" evidence="3">
    <location>
        <begin position="314"/>
        <end position="344"/>
    </location>
</feature>
<sequence length="874" mass="95331">MFASTILLCALAAGAVAAAGPAETTHDGCPASGAVMLQRKKDKDVVRLEKAKSRESKNQRYGRISRRTAAPTSATAWVASSFSDCVQCPSGSMQIRSVECLRIFDGAAEAEKQCAGYPKPPATKACDCAELPCNSNLTDACLEPAGCPVDSDLDTDFLELGCFNRATGHEAPGAIGDPYDYTCMTYSGDVPCKSGVPFYSMRSNSMTPSLCYEFCTGKGLDIFALVAGVECRCGSSQVNQNARAHRIDSRHLDFNPLLLSPHTDDMDLCPLRVFRYAGHYEEGGVPYGLTQLLESDSEYLRSIFSGHLVEHLEDVPDGQKDPATTPEPGLAQTGGQQTPEGYNRDCWPSNCGPGRGPWQDRVTSPPAGVHQRYYEYVVIPYHFEDGLDDVRKEAFRVAVRRWHRQSCIVLVEKHAVDITRPYIKVGEYDSGSCYLSGMGWPGFWRSAPYYSRINLGWCNDMSAVGSMVHEIGHAIGMNHEQKRADAAQEYNGHGPHLIMHWENIESNWLSQYVPDFKSYIGSTNQGADDPFSGYAPYDYQSIMHYPSGNAYDTDPPENENLMGNRKHLTAGDIEQILDVYQCVELPTWTDPTACDFEDHCYWTNQGELTWAVQTGSTPSRNTGPDAAAEGANYLYVEASGSGNPSKTAIYESPALDPTASYTLTFVYHMLGSAMGSLDVEMADTRGTFSSVWSQAGSQGNSWHPVSLDITAAVAVRFVAVLRGGSGVRFDLPRISQAQAPFTAPSGCDFEGGLCGWSTGSWIQQDHQTPSNGTGPSNAQNGSYYLYVEASEPALPGDVLTLQSPPFDGASVSFELSFWFHMFGQGMGSLHLKGKDTTDSWIELWSSHGDLGDNWLQADIPIPAGFSSIRFDATV</sequence>
<comment type="caution">
    <text evidence="6">The sequence shown here is derived from an EMBL/GenBank/DDBJ whole genome shotgun (WGS) entry which is preliminary data.</text>
</comment>
<dbReference type="SUPFAM" id="SSF49899">
    <property type="entry name" value="Concanavalin A-like lectins/glucanases"/>
    <property type="match status" value="2"/>
</dbReference>
<feature type="binding site" evidence="1">
    <location>
        <position position="479"/>
    </location>
    <ligand>
        <name>Zn(2+)</name>
        <dbReference type="ChEBI" id="CHEBI:29105"/>
        <note>catalytic</note>
    </ligand>
</feature>
<dbReference type="PANTHER" id="PTHR23282:SF101">
    <property type="entry name" value="MAM DOMAIN-CONTAINING PROTEIN"/>
    <property type="match status" value="1"/>
</dbReference>
<keyword evidence="2" id="KW-0732">Signal</keyword>
<dbReference type="Gene3D" id="2.60.120.200">
    <property type="match status" value="2"/>
</dbReference>
<dbReference type="SUPFAM" id="SSF55486">
    <property type="entry name" value="Metalloproteases ('zincins'), catalytic domain"/>
    <property type="match status" value="1"/>
</dbReference>
<evidence type="ECO:0000256" key="3">
    <source>
        <dbReference type="SAM" id="MobiDB-lite"/>
    </source>
</evidence>
<feature type="non-terminal residue" evidence="6">
    <location>
        <position position="874"/>
    </location>
</feature>
<feature type="chain" id="PRO_5033101958" description="Metalloendopeptidase" evidence="2">
    <location>
        <begin position="19"/>
        <end position="874"/>
    </location>
</feature>
<dbReference type="Pfam" id="PF01400">
    <property type="entry name" value="Astacin"/>
    <property type="match status" value="1"/>
</dbReference>
<feature type="domain" description="Peptidase M12A" evidence="5">
    <location>
        <begin position="361"/>
        <end position="583"/>
    </location>
</feature>
<dbReference type="InterPro" id="IPR002889">
    <property type="entry name" value="WSC_carb-bd"/>
</dbReference>
<dbReference type="InterPro" id="IPR024079">
    <property type="entry name" value="MetalloPept_cat_dom_sf"/>
</dbReference>
<dbReference type="GO" id="GO:0006508">
    <property type="term" value="P:proteolysis"/>
    <property type="evidence" value="ECO:0007669"/>
    <property type="project" value="UniProtKB-KW"/>
</dbReference>
<keyword evidence="1 2" id="KW-0378">Hydrolase</keyword>
<comment type="cofactor">
    <cofactor evidence="1 2">
        <name>Zn(2+)</name>
        <dbReference type="ChEBI" id="CHEBI:29105"/>
    </cofactor>
    <text evidence="1 2">Binds 1 zinc ion per subunit.</text>
</comment>
<feature type="non-terminal residue" evidence="6">
    <location>
        <position position="1"/>
    </location>
</feature>
<keyword evidence="1 2" id="KW-0479">Metal-binding</keyword>
<dbReference type="Pfam" id="PF01822">
    <property type="entry name" value="WSC"/>
    <property type="match status" value="1"/>
</dbReference>
<dbReference type="CDD" id="cd06263">
    <property type="entry name" value="MAM"/>
    <property type="match status" value="2"/>
</dbReference>
<feature type="domain" description="MAM" evidence="4">
    <location>
        <begin position="592"/>
        <end position="749"/>
    </location>
</feature>
<dbReference type="InterPro" id="IPR000998">
    <property type="entry name" value="MAM_dom"/>
</dbReference>
<feature type="binding site" evidence="1">
    <location>
        <position position="473"/>
    </location>
    <ligand>
        <name>Zn(2+)</name>
        <dbReference type="ChEBI" id="CHEBI:29105"/>
        <note>catalytic</note>
    </ligand>
</feature>
<feature type="signal peptide" evidence="2">
    <location>
        <begin position="1"/>
        <end position="18"/>
    </location>
</feature>
<dbReference type="SMART" id="SM00235">
    <property type="entry name" value="ZnMc"/>
    <property type="match status" value="1"/>
</dbReference>
<evidence type="ECO:0000313" key="6">
    <source>
        <dbReference type="EMBL" id="CAE7340412.1"/>
    </source>
</evidence>
<dbReference type="PROSITE" id="PS50060">
    <property type="entry name" value="MAM_2"/>
    <property type="match status" value="2"/>
</dbReference>
<keyword evidence="1 2" id="KW-0862">Zinc</keyword>
<feature type="active site" evidence="1">
    <location>
        <position position="470"/>
    </location>
</feature>
<dbReference type="GO" id="GO:0004222">
    <property type="term" value="F:metalloendopeptidase activity"/>
    <property type="evidence" value="ECO:0007669"/>
    <property type="project" value="UniProtKB-UniRule"/>
</dbReference>
<dbReference type="SMART" id="SM00137">
    <property type="entry name" value="MAM"/>
    <property type="match status" value="2"/>
</dbReference>
<evidence type="ECO:0000313" key="7">
    <source>
        <dbReference type="Proteomes" id="UP000601435"/>
    </source>
</evidence>
<evidence type="ECO:0000256" key="2">
    <source>
        <dbReference type="RuleBase" id="RU361183"/>
    </source>
</evidence>
<feature type="domain" description="MAM" evidence="4">
    <location>
        <begin position="745"/>
        <end position="874"/>
    </location>
</feature>
<dbReference type="PRINTS" id="PR00480">
    <property type="entry name" value="ASTACIN"/>
</dbReference>
<dbReference type="GO" id="GO:0016020">
    <property type="term" value="C:membrane"/>
    <property type="evidence" value="ECO:0007669"/>
    <property type="project" value="InterPro"/>
</dbReference>
<dbReference type="Pfam" id="PF00629">
    <property type="entry name" value="MAM"/>
    <property type="match status" value="2"/>
</dbReference>
<dbReference type="GO" id="GO:0008270">
    <property type="term" value="F:zinc ion binding"/>
    <property type="evidence" value="ECO:0007669"/>
    <property type="project" value="UniProtKB-UniRule"/>
</dbReference>
<dbReference type="InterPro" id="IPR013320">
    <property type="entry name" value="ConA-like_dom_sf"/>
</dbReference>
<keyword evidence="7" id="KW-1185">Reference proteome</keyword>
<dbReference type="InterPro" id="IPR001506">
    <property type="entry name" value="Peptidase_M12A"/>
</dbReference>
<dbReference type="EC" id="3.4.24.-" evidence="2"/>
<gene>
    <name evidence="6" type="ORF">SNEC2469_LOCUS8756</name>
</gene>
<evidence type="ECO:0000256" key="1">
    <source>
        <dbReference type="PROSITE-ProRule" id="PRU01211"/>
    </source>
</evidence>
<protein>
    <recommendedName>
        <fullName evidence="2">Metalloendopeptidase</fullName>
        <ecNumber evidence="2">3.4.24.-</ecNumber>
    </recommendedName>
</protein>
<comment type="caution">
    <text evidence="1">Lacks conserved residue(s) required for the propagation of feature annotation.</text>
</comment>
<proteinExistence type="predicted"/>
<dbReference type="EMBL" id="CAJNJA010014342">
    <property type="protein sequence ID" value="CAE7340412.1"/>
    <property type="molecule type" value="Genomic_DNA"/>
</dbReference>
<organism evidence="6 7">
    <name type="scientific">Symbiodinium necroappetens</name>
    <dbReference type="NCBI Taxonomy" id="1628268"/>
    <lineage>
        <taxon>Eukaryota</taxon>
        <taxon>Sar</taxon>
        <taxon>Alveolata</taxon>
        <taxon>Dinophyceae</taxon>
        <taxon>Suessiales</taxon>
        <taxon>Symbiodiniaceae</taxon>
        <taxon>Symbiodinium</taxon>
    </lineage>
</organism>
<feature type="binding site" evidence="1">
    <location>
        <position position="469"/>
    </location>
    <ligand>
        <name>Zn(2+)</name>
        <dbReference type="ChEBI" id="CHEBI:29105"/>
        <note>catalytic</note>
    </ligand>
</feature>
<dbReference type="OrthoDB" id="412155at2759"/>
<dbReference type="InterPro" id="IPR051560">
    <property type="entry name" value="MAM_domain-containing"/>
</dbReference>
<dbReference type="PANTHER" id="PTHR23282">
    <property type="entry name" value="APICAL ENDOSOMAL GLYCOPROTEIN PRECURSOR"/>
    <property type="match status" value="1"/>
</dbReference>